<accession>A0ABU0SUU5</accession>
<gene>
    <name evidence="2" type="ORF">QF035_004892</name>
</gene>
<evidence type="ECO:0000256" key="1">
    <source>
        <dbReference type="SAM" id="MobiDB-lite"/>
    </source>
</evidence>
<dbReference type="Proteomes" id="UP001230328">
    <property type="component" value="Unassembled WGS sequence"/>
</dbReference>
<feature type="compositionally biased region" description="Acidic residues" evidence="1">
    <location>
        <begin position="60"/>
        <end position="70"/>
    </location>
</feature>
<name>A0ABU0SUU5_9ACTN</name>
<dbReference type="RefSeq" id="WP_307522652.1">
    <property type="nucleotide sequence ID" value="NZ_JAUSZI010000002.1"/>
</dbReference>
<comment type="caution">
    <text evidence="2">The sequence shown here is derived from an EMBL/GenBank/DDBJ whole genome shotgun (WGS) entry which is preliminary data.</text>
</comment>
<proteinExistence type="predicted"/>
<evidence type="ECO:0000313" key="3">
    <source>
        <dbReference type="Proteomes" id="UP001230328"/>
    </source>
</evidence>
<organism evidence="2 3">
    <name type="scientific">Streptomyces umbrinus</name>
    <dbReference type="NCBI Taxonomy" id="67370"/>
    <lineage>
        <taxon>Bacteria</taxon>
        <taxon>Bacillati</taxon>
        <taxon>Actinomycetota</taxon>
        <taxon>Actinomycetes</taxon>
        <taxon>Kitasatosporales</taxon>
        <taxon>Streptomycetaceae</taxon>
        <taxon>Streptomyces</taxon>
        <taxon>Streptomyces phaeochromogenes group</taxon>
    </lineage>
</organism>
<dbReference type="EMBL" id="JAUSZI010000002">
    <property type="protein sequence ID" value="MDQ1027310.1"/>
    <property type="molecule type" value="Genomic_DNA"/>
</dbReference>
<evidence type="ECO:0000313" key="2">
    <source>
        <dbReference type="EMBL" id="MDQ1027310.1"/>
    </source>
</evidence>
<feature type="region of interest" description="Disordered" evidence="1">
    <location>
        <begin position="1"/>
        <end position="70"/>
    </location>
</feature>
<reference evidence="2 3" key="1">
    <citation type="submission" date="2023-07" db="EMBL/GenBank/DDBJ databases">
        <title>Comparative genomics of wheat-associated soil bacteria to identify genetic determinants of phenazine resistance.</title>
        <authorList>
            <person name="Mouncey N."/>
        </authorList>
    </citation>
    <scope>NUCLEOTIDE SEQUENCE [LARGE SCALE GENOMIC DNA]</scope>
    <source>
        <strain evidence="2 3">V2I4</strain>
    </source>
</reference>
<keyword evidence="3" id="KW-1185">Reference proteome</keyword>
<feature type="compositionally biased region" description="Low complexity" evidence="1">
    <location>
        <begin position="37"/>
        <end position="50"/>
    </location>
</feature>
<sequence length="70" mass="7559">MSRPRSPTGEHGKSAAVPIPTSEPEEPQRLRDEADIAEAQAREAAPSGAAMSHDEFMAQLEEEDRQEAAS</sequence>
<protein>
    <submittedName>
        <fullName evidence="2">Uncharacterized protein</fullName>
    </submittedName>
</protein>